<protein>
    <recommendedName>
        <fullName evidence="7">PABS domain-containing protein</fullName>
    </recommendedName>
</protein>
<dbReference type="PANTHER" id="PTHR43317:SF1">
    <property type="entry name" value="THERMOSPERMINE SYNTHASE ACAULIS5"/>
    <property type="match status" value="1"/>
</dbReference>
<evidence type="ECO:0000313" key="8">
    <source>
        <dbReference type="EMBL" id="OWQ88810.1"/>
    </source>
</evidence>
<keyword evidence="6" id="KW-0472">Membrane</keyword>
<feature type="region of interest" description="Disordered" evidence="5">
    <location>
        <begin position="450"/>
        <end position="482"/>
    </location>
</feature>
<keyword evidence="9" id="KW-1185">Reference proteome</keyword>
<feature type="compositionally biased region" description="Low complexity" evidence="5">
    <location>
        <begin position="211"/>
        <end position="220"/>
    </location>
</feature>
<dbReference type="OrthoDB" id="5516475at2"/>
<evidence type="ECO:0000313" key="9">
    <source>
        <dbReference type="Proteomes" id="UP000197468"/>
    </source>
</evidence>
<feature type="transmembrane region" description="Helical" evidence="6">
    <location>
        <begin position="61"/>
        <end position="81"/>
    </location>
</feature>
<feature type="transmembrane region" description="Helical" evidence="6">
    <location>
        <begin position="147"/>
        <end position="170"/>
    </location>
</feature>
<evidence type="ECO:0000256" key="5">
    <source>
        <dbReference type="SAM" id="MobiDB-lite"/>
    </source>
</evidence>
<proteinExistence type="inferred from homology"/>
<comment type="caution">
    <text evidence="8">The sequence shown here is derived from an EMBL/GenBank/DDBJ whole genome shotgun (WGS) entry which is preliminary data.</text>
</comment>
<feature type="active site" description="Proton acceptor" evidence="4">
    <location>
        <position position="647"/>
    </location>
</feature>
<gene>
    <name evidence="8" type="ORF">CDN99_15135</name>
</gene>
<dbReference type="InterPro" id="IPR030374">
    <property type="entry name" value="PABS"/>
</dbReference>
<evidence type="ECO:0000256" key="3">
    <source>
        <dbReference type="ARBA" id="ARBA00023115"/>
    </source>
</evidence>
<reference evidence="8 9" key="1">
    <citation type="journal article" date="2008" name="Int. J. Syst. Evol. Microbiol.">
        <title>Description of Roseateles aquatilis sp. nov. and Roseateles terrae sp. nov., in the class Betaproteobacteria, and emended description of the genus Roseateles.</title>
        <authorList>
            <person name="Gomila M."/>
            <person name="Bowien B."/>
            <person name="Falsen E."/>
            <person name="Moore E.R."/>
            <person name="Lalucat J."/>
        </authorList>
    </citation>
    <scope>NUCLEOTIDE SEQUENCE [LARGE SCALE GENOMIC DNA]</scope>
    <source>
        <strain evidence="8 9">CCUG 48205</strain>
    </source>
</reference>
<dbReference type="SUPFAM" id="SSF53335">
    <property type="entry name" value="S-adenosyl-L-methionine-dependent methyltransferases"/>
    <property type="match status" value="1"/>
</dbReference>
<feature type="transmembrane region" description="Helical" evidence="6">
    <location>
        <begin position="176"/>
        <end position="196"/>
    </location>
</feature>
<evidence type="ECO:0000259" key="7">
    <source>
        <dbReference type="PROSITE" id="PS51006"/>
    </source>
</evidence>
<dbReference type="EMBL" id="NIOF01000006">
    <property type="protein sequence ID" value="OWQ88810.1"/>
    <property type="molecule type" value="Genomic_DNA"/>
</dbReference>
<accession>A0A246J8E3</accession>
<evidence type="ECO:0000256" key="1">
    <source>
        <dbReference type="ARBA" id="ARBA00007867"/>
    </source>
</evidence>
<feature type="transmembrane region" description="Helical" evidence="6">
    <location>
        <begin position="317"/>
        <end position="342"/>
    </location>
</feature>
<dbReference type="CDD" id="cd02440">
    <property type="entry name" value="AdoMet_MTases"/>
    <property type="match status" value="1"/>
</dbReference>
<feature type="transmembrane region" description="Helical" evidence="6">
    <location>
        <begin position="20"/>
        <end position="49"/>
    </location>
</feature>
<dbReference type="PANTHER" id="PTHR43317">
    <property type="entry name" value="THERMOSPERMINE SYNTHASE ACAULIS5"/>
    <property type="match status" value="1"/>
</dbReference>
<evidence type="ECO:0000256" key="6">
    <source>
        <dbReference type="SAM" id="Phobius"/>
    </source>
</evidence>
<keyword evidence="3 4" id="KW-0620">Polyamine biosynthesis</keyword>
<organism evidence="8 9">
    <name type="scientific">Roseateles aquatilis</name>
    <dbReference type="NCBI Taxonomy" id="431061"/>
    <lineage>
        <taxon>Bacteria</taxon>
        <taxon>Pseudomonadati</taxon>
        <taxon>Pseudomonadota</taxon>
        <taxon>Betaproteobacteria</taxon>
        <taxon>Burkholderiales</taxon>
        <taxon>Sphaerotilaceae</taxon>
        <taxon>Roseateles</taxon>
    </lineage>
</organism>
<dbReference type="AlphaFoldDB" id="A0A246J8E3"/>
<feature type="transmembrane region" description="Helical" evidence="6">
    <location>
        <begin position="362"/>
        <end position="385"/>
    </location>
</feature>
<evidence type="ECO:0000256" key="2">
    <source>
        <dbReference type="ARBA" id="ARBA00022679"/>
    </source>
</evidence>
<keyword evidence="2 4" id="KW-0808">Transferase</keyword>
<keyword evidence="6" id="KW-0812">Transmembrane</keyword>
<evidence type="ECO:0000256" key="4">
    <source>
        <dbReference type="PROSITE-ProRule" id="PRU00354"/>
    </source>
</evidence>
<feature type="transmembrane region" description="Helical" evidence="6">
    <location>
        <begin position="283"/>
        <end position="305"/>
    </location>
</feature>
<dbReference type="Proteomes" id="UP000197468">
    <property type="component" value="Unassembled WGS sequence"/>
</dbReference>
<comment type="similarity">
    <text evidence="1">Belongs to the spermidine/spermine synthase family.</text>
</comment>
<dbReference type="PROSITE" id="PS51006">
    <property type="entry name" value="PABS_2"/>
    <property type="match status" value="1"/>
</dbReference>
<dbReference type="GO" id="GO:0006596">
    <property type="term" value="P:polyamine biosynthetic process"/>
    <property type="evidence" value="ECO:0007669"/>
    <property type="project" value="UniProtKB-UniRule"/>
</dbReference>
<keyword evidence="6" id="KW-1133">Transmembrane helix</keyword>
<dbReference type="GO" id="GO:0016740">
    <property type="term" value="F:transferase activity"/>
    <property type="evidence" value="ECO:0007669"/>
    <property type="project" value="UniProtKB-UniRule"/>
</dbReference>
<feature type="transmembrane region" description="Helical" evidence="6">
    <location>
        <begin position="258"/>
        <end position="277"/>
    </location>
</feature>
<feature type="domain" description="PABS" evidence="7">
    <location>
        <begin position="488"/>
        <end position="736"/>
    </location>
</feature>
<feature type="compositionally biased region" description="Low complexity" evidence="5">
    <location>
        <begin position="450"/>
        <end position="465"/>
    </location>
</feature>
<feature type="transmembrane region" description="Helical" evidence="6">
    <location>
        <begin position="397"/>
        <end position="419"/>
    </location>
</feature>
<sequence length="931" mass="97793">MVASGFAGLGYQVVWTQQSALWLGFEAAAVLAVVTAFFGGLALGALVLGGRVERSVSPRRWYVGCELAIGAWGLALVVLMRPAGDLVQHWIGAEPSSWWQWTVSFGASFVLLLPATAAMGATLPAIERLAFMAGTQGGIGDATARRSIAGLYAANTLGAVLGVLLVTFWLVPALGLARTAGVCAALNALCAIGALWRMPAEAAPEDARGEPSSSPASIAPSPSPSPSRPASTSASTSTSTWWWFTGISTLPRTMLMPLALSGLLGIGYEVMVVRVLSQLNEDTVYTFALLLAVYLVGTSLGAAVYQRWLLGREEARLDARLPAALGVACLLGLIALWSAQALKAGAFAWFGEGFAAALGVESLLALAAFGLPTLVMGAWFSHLSAQAHRHGIGFGRALAVNTLGAAVAPVLFGVVLAPWLGPKTVLLLIVGGYLMSSTLSDMGASSVPNASGASGASSAPTGSTAFGDRRARGGQGGTSSPASWRRPWLWIPMASLALLGWLGAPLAFVDLPEGTHLVSHAEGSMAAVSVVQDGQGVARLRINNRQQEGSSASLFVDGRQALLPLLLHPGPRRVLFLGLGTGATSATAAQDPTLQVDAVELLPEVIAASPRFTDALGLNASSLRLVAADARRYVRAAPTRYDVIVSDNFHPARSGSGALYTREHFEAVRERLAAGGLFCQWLPLHQLDLDSLRSVVRAFLVAYPDGMAILASNSLETPVIGLVGHRDPEHLSDAGLARWHERLMRVPARRDGRGLADFGIEDEFALLGSVIAGPGALAAFAGDAPVNTDDRPVVAYLAPRLVYAPDSTPKDRLFEVLHRVSVRPEEVLGTKVPDDNLRLSAYWLARDHYIEAGRSVRPVADPGAMLALVGAPLLAALRTSPDFRPAYDPLLRMAVALSSRDAATARSVLTALRDAQPARREAAEALRAMEQ</sequence>
<feature type="transmembrane region" description="Helical" evidence="6">
    <location>
        <begin position="101"/>
        <end position="126"/>
    </location>
</feature>
<feature type="region of interest" description="Disordered" evidence="5">
    <location>
        <begin position="203"/>
        <end position="235"/>
    </location>
</feature>
<dbReference type="InterPro" id="IPR029063">
    <property type="entry name" value="SAM-dependent_MTases_sf"/>
</dbReference>
<dbReference type="NCBIfam" id="NF037959">
    <property type="entry name" value="MFS_SpdSyn"/>
    <property type="match status" value="1"/>
</dbReference>
<dbReference type="Pfam" id="PF01564">
    <property type="entry name" value="Spermine_synth"/>
    <property type="match status" value="1"/>
</dbReference>
<name>A0A246J8E3_9BURK</name>
<dbReference type="Gene3D" id="3.40.50.150">
    <property type="entry name" value="Vaccinia Virus protein VP39"/>
    <property type="match status" value="1"/>
</dbReference>